<evidence type="ECO:0000313" key="6">
    <source>
        <dbReference type="Proteomes" id="UP001190926"/>
    </source>
</evidence>
<evidence type="ECO:0000256" key="4">
    <source>
        <dbReference type="RuleBase" id="RU362057"/>
    </source>
</evidence>
<dbReference type="EMBL" id="SDAM02004710">
    <property type="protein sequence ID" value="KAH6820076.1"/>
    <property type="molecule type" value="Genomic_DNA"/>
</dbReference>
<dbReference type="GO" id="GO:0035251">
    <property type="term" value="F:UDP-glucosyltransferase activity"/>
    <property type="evidence" value="ECO:0007669"/>
    <property type="project" value="TreeGrafter"/>
</dbReference>
<dbReference type="Gene3D" id="3.40.50.2000">
    <property type="entry name" value="Glycogen Phosphorylase B"/>
    <property type="match status" value="2"/>
</dbReference>
<dbReference type="CDD" id="cd03784">
    <property type="entry name" value="GT1_Gtf-like"/>
    <property type="match status" value="1"/>
</dbReference>
<dbReference type="PANTHER" id="PTHR48047:SF182">
    <property type="entry name" value="GLYCOSYLTRANSFERASE"/>
    <property type="match status" value="1"/>
</dbReference>
<name>A0AAD4NYV4_PERFH</name>
<keyword evidence="6" id="KW-1185">Reference proteome</keyword>
<gene>
    <name evidence="5" type="ORF">C2S53_013650</name>
</gene>
<dbReference type="EC" id="2.4.1.-" evidence="4"/>
<dbReference type="SUPFAM" id="SSF53756">
    <property type="entry name" value="UDP-Glycosyltransferase/glycogen phosphorylase"/>
    <property type="match status" value="1"/>
</dbReference>
<dbReference type="AlphaFoldDB" id="A0AAD4NYV4"/>
<dbReference type="InterPro" id="IPR035595">
    <property type="entry name" value="UDP_glycos_trans_CS"/>
</dbReference>
<evidence type="ECO:0000313" key="5">
    <source>
        <dbReference type="EMBL" id="KAH6820076.1"/>
    </source>
</evidence>
<protein>
    <recommendedName>
        <fullName evidence="4">Glycosyltransferase</fullName>
        <ecNumber evidence="4">2.4.1.-</ecNumber>
    </recommendedName>
</protein>
<comment type="similarity">
    <text evidence="1 3">Belongs to the UDP-glycosyltransferase family.</text>
</comment>
<dbReference type="Proteomes" id="UP001190926">
    <property type="component" value="Unassembled WGS sequence"/>
</dbReference>
<accession>A0AAD4NYV4</accession>
<dbReference type="Pfam" id="PF00201">
    <property type="entry name" value="UDPGT"/>
    <property type="match status" value="1"/>
</dbReference>
<evidence type="ECO:0000256" key="2">
    <source>
        <dbReference type="ARBA" id="ARBA00022679"/>
    </source>
</evidence>
<dbReference type="PANTHER" id="PTHR48047">
    <property type="entry name" value="GLYCOSYLTRANSFERASE"/>
    <property type="match status" value="1"/>
</dbReference>
<reference evidence="5 6" key="1">
    <citation type="journal article" date="2021" name="Nat. Commun.">
        <title>Incipient diploidization of the medicinal plant Perilla within 10,000 years.</title>
        <authorList>
            <person name="Zhang Y."/>
            <person name="Shen Q."/>
            <person name="Leng L."/>
            <person name="Zhang D."/>
            <person name="Chen S."/>
            <person name="Shi Y."/>
            <person name="Ning Z."/>
            <person name="Chen S."/>
        </authorList>
    </citation>
    <scope>NUCLEOTIDE SEQUENCE [LARGE SCALE GENOMIC DNA]</scope>
    <source>
        <strain evidence="6">cv. PC099</strain>
    </source>
</reference>
<organism evidence="5 6">
    <name type="scientific">Perilla frutescens var. hirtella</name>
    <name type="common">Perilla citriodora</name>
    <name type="synonym">Perilla setoyensis</name>
    <dbReference type="NCBI Taxonomy" id="608512"/>
    <lineage>
        <taxon>Eukaryota</taxon>
        <taxon>Viridiplantae</taxon>
        <taxon>Streptophyta</taxon>
        <taxon>Embryophyta</taxon>
        <taxon>Tracheophyta</taxon>
        <taxon>Spermatophyta</taxon>
        <taxon>Magnoliopsida</taxon>
        <taxon>eudicotyledons</taxon>
        <taxon>Gunneridae</taxon>
        <taxon>Pentapetalae</taxon>
        <taxon>asterids</taxon>
        <taxon>lamiids</taxon>
        <taxon>Lamiales</taxon>
        <taxon>Lamiaceae</taxon>
        <taxon>Nepetoideae</taxon>
        <taxon>Elsholtzieae</taxon>
        <taxon>Perilla</taxon>
    </lineage>
</organism>
<sequence>MAPGHIIPMINMAKLLAKHAAVTATIIVTHLHAARFSSTIDQAVQSGLSIRLLKIRFPTAEAGLPPGCESADTLPSPDLLPNFAAAINMLQHPLEHMLQHLHPIPSCIISDKLLTWTAEICSKLQLARIVFDGMSCFTQVVTQNLYISKIYQTVSPDEPFVVPGLDDEIELTRAQLPGLFNPGPKHVPGFRERVRETEGQAYGVVVNSFEELEKRYVEEFKKLRGGRVWCIGPLSLYDLERERERSRSASIDNDRCLKWLDSREEGSVVYACLGSLSSPSPAQFIELALGLEASNHPFILVVRGGARTEEMWRWIWDEGFGERTRERGFLVRDWAPQVAILCHSGVGAFVTHCGWNSTLEGICGGVPMITWPLFGEQFLNEKLIVGILEIGVGVGAKGVVHVGEEEENSNKVMRDGIKEAIERVMGEGNEGFETRKRAGKLGEIAKRSVGEGGSSCVNVELLVRDIQNLMEKKKLMQGDLKVL</sequence>
<keyword evidence="2 3" id="KW-0808">Transferase</keyword>
<keyword evidence="3" id="KW-0328">Glycosyltransferase</keyword>
<dbReference type="PROSITE" id="PS00375">
    <property type="entry name" value="UDPGT"/>
    <property type="match status" value="1"/>
</dbReference>
<evidence type="ECO:0000256" key="1">
    <source>
        <dbReference type="ARBA" id="ARBA00009995"/>
    </source>
</evidence>
<comment type="caution">
    <text evidence="5">The sequence shown here is derived from an EMBL/GenBank/DDBJ whole genome shotgun (WGS) entry which is preliminary data.</text>
</comment>
<dbReference type="InterPro" id="IPR002213">
    <property type="entry name" value="UDP_glucos_trans"/>
</dbReference>
<proteinExistence type="inferred from homology"/>
<dbReference type="FunFam" id="3.40.50.2000:FF:000047">
    <property type="entry name" value="Glycosyltransferase"/>
    <property type="match status" value="1"/>
</dbReference>
<evidence type="ECO:0000256" key="3">
    <source>
        <dbReference type="RuleBase" id="RU003718"/>
    </source>
</evidence>